<dbReference type="RefSeq" id="WP_190542956.1">
    <property type="nucleotide sequence ID" value="NZ_CAWPNO010000054.1"/>
</dbReference>
<organism evidence="2 3">
    <name type="scientific">Calothrix parietina FACHB-288</name>
    <dbReference type="NCBI Taxonomy" id="2692896"/>
    <lineage>
        <taxon>Bacteria</taxon>
        <taxon>Bacillati</taxon>
        <taxon>Cyanobacteriota</taxon>
        <taxon>Cyanophyceae</taxon>
        <taxon>Nostocales</taxon>
        <taxon>Calotrichaceae</taxon>
        <taxon>Calothrix</taxon>
    </lineage>
</organism>
<name>A0ABR8AA95_9CYAN</name>
<keyword evidence="1" id="KW-0732">Signal</keyword>
<dbReference type="Proteomes" id="UP000658514">
    <property type="component" value="Unassembled WGS sequence"/>
</dbReference>
<keyword evidence="3" id="KW-1185">Reference proteome</keyword>
<evidence type="ECO:0000313" key="3">
    <source>
        <dbReference type="Proteomes" id="UP000658514"/>
    </source>
</evidence>
<proteinExistence type="predicted"/>
<evidence type="ECO:0000313" key="2">
    <source>
        <dbReference type="EMBL" id="MBD2196861.1"/>
    </source>
</evidence>
<protein>
    <submittedName>
        <fullName evidence="2">Uncharacterized protein</fullName>
    </submittedName>
</protein>
<reference evidence="2 3" key="1">
    <citation type="journal article" date="2020" name="ISME J.">
        <title>Comparative genomics reveals insights into cyanobacterial evolution and habitat adaptation.</title>
        <authorList>
            <person name="Chen M.Y."/>
            <person name="Teng W.K."/>
            <person name="Zhao L."/>
            <person name="Hu C.X."/>
            <person name="Zhou Y.K."/>
            <person name="Han B.P."/>
            <person name="Song L.R."/>
            <person name="Shu W.S."/>
        </authorList>
    </citation>
    <scope>NUCLEOTIDE SEQUENCE [LARGE SCALE GENOMIC DNA]</scope>
    <source>
        <strain evidence="2 3">FACHB-288</strain>
    </source>
</reference>
<gene>
    <name evidence="2" type="ORF">H6G24_15365</name>
</gene>
<evidence type="ECO:0000256" key="1">
    <source>
        <dbReference type="SAM" id="SignalP"/>
    </source>
</evidence>
<dbReference type="EMBL" id="JACJQH010000022">
    <property type="protein sequence ID" value="MBD2196861.1"/>
    <property type="molecule type" value="Genomic_DNA"/>
</dbReference>
<sequence length="161" mass="18130">MTIRKLSLVSLLAGLVAASLNSGIAGAVTSVQHPAYLHARSDLRKAELLLQQRDETNVEQETKLAYQQVHLAIQEIDKAAVLDKKDLQDNPNVDTSVKHLDKFRAIYKLLRSAEKDISEQEDTNASRSWRNRAKGNLEQAKHYVEIAASRDVVDDLRSEHY</sequence>
<accession>A0ABR8AA95</accession>
<feature type="chain" id="PRO_5046108224" evidence="1">
    <location>
        <begin position="28"/>
        <end position="161"/>
    </location>
</feature>
<feature type="signal peptide" evidence="1">
    <location>
        <begin position="1"/>
        <end position="27"/>
    </location>
</feature>
<comment type="caution">
    <text evidence="2">The sequence shown here is derived from an EMBL/GenBank/DDBJ whole genome shotgun (WGS) entry which is preliminary data.</text>
</comment>